<accession>A0ACC3AG48</accession>
<keyword evidence="1" id="KW-0067">ATP-binding</keyword>
<keyword evidence="2" id="KW-1185">Reference proteome</keyword>
<reference evidence="1" key="1">
    <citation type="submission" date="2022-10" db="EMBL/GenBank/DDBJ databases">
        <title>Culturing micro-colonial fungi from biological soil crusts in the Mojave desert and describing Neophaeococcomyces mojavensis, and introducing the new genera and species Taxawa tesnikishii.</title>
        <authorList>
            <person name="Kurbessoian T."/>
            <person name="Stajich J.E."/>
        </authorList>
    </citation>
    <scope>NUCLEOTIDE SEQUENCE</scope>
    <source>
        <strain evidence="1">JES_112</strain>
    </source>
</reference>
<comment type="caution">
    <text evidence="1">The sequence shown here is derived from an EMBL/GenBank/DDBJ whole genome shotgun (WGS) entry which is preliminary data.</text>
</comment>
<evidence type="ECO:0000313" key="1">
    <source>
        <dbReference type="EMBL" id="KAJ9661517.1"/>
    </source>
</evidence>
<keyword evidence="1" id="KW-0547">Nucleotide-binding</keyword>
<gene>
    <name evidence="1" type="primary">SSL2</name>
    <name evidence="1" type="ORF">H2198_001897</name>
</gene>
<protein>
    <submittedName>
        <fullName evidence="1">DNA repair helicase RAD25</fullName>
        <ecNumber evidence="1">3.6.4.12</ecNumber>
    </submittedName>
</protein>
<organism evidence="1 2">
    <name type="scientific">Neophaeococcomyces mojaviensis</name>
    <dbReference type="NCBI Taxonomy" id="3383035"/>
    <lineage>
        <taxon>Eukaryota</taxon>
        <taxon>Fungi</taxon>
        <taxon>Dikarya</taxon>
        <taxon>Ascomycota</taxon>
        <taxon>Pezizomycotina</taxon>
        <taxon>Eurotiomycetes</taxon>
        <taxon>Chaetothyriomycetidae</taxon>
        <taxon>Chaetothyriales</taxon>
        <taxon>Chaetothyriales incertae sedis</taxon>
        <taxon>Neophaeococcomyces</taxon>
    </lineage>
</organism>
<dbReference type="EMBL" id="JAPDRQ010000022">
    <property type="protein sequence ID" value="KAJ9661517.1"/>
    <property type="molecule type" value="Genomic_DNA"/>
</dbReference>
<evidence type="ECO:0000313" key="2">
    <source>
        <dbReference type="Proteomes" id="UP001172386"/>
    </source>
</evidence>
<proteinExistence type="predicted"/>
<keyword evidence="1" id="KW-0378">Hydrolase</keyword>
<dbReference type="Proteomes" id="UP001172386">
    <property type="component" value="Unassembled WGS sequence"/>
</dbReference>
<dbReference type="EC" id="3.6.4.12" evidence="1"/>
<keyword evidence="1" id="KW-0347">Helicase</keyword>
<name>A0ACC3AG48_9EURO</name>
<sequence>MPVKRKAVDEVAGRASKRSTPAPSARASPSESESDSEYEVDEEGNEIEFDEAQKARARRELDAIKRFNKNSQFSNIASRNVKHSRLFGAKDFRESKLKQDHENRPIWIDARVSDGSSKGPKITLEAFGPNAAKATDLLTTIAEPVSRPAHLHEYRFTEHSLYAALSVGLKGDDIINALEKFSKTGVPDEVKEFIYKNTLTYGKVRIVLRNNRFWVECDDAETINKLLQDTVIHSCKAAGAEVETGIVQTKATVIQGTEQAKGLTQANKSEVPRDDPTLEDERMIAALRDEDDDDDTYKRTHTFEIAPGKRESVSAQCLEIGLPAVSEYDFANDKVNAFLNIDLKPQTQIRPYQEKALSKMFGNGRGKSGIIVLPCGAGKTLVGITAACHIKKSIVVLCTSAMSVYQWANEFKKWSNVKEEDIAVFSASEKRKFSGKAGVLVSTYSMMSMSAEGQRQVAYDTKQMLDWVQGQEWGLMILDEVHVVPARMFRKVSEQVRAHCKLGLTATLLREDDKITDLNYLIGPKLYEANWMELASQGHIARVQCAEVWCPMSMEFYQEYQKQPPRKQLLFYACNPIKFQVCQFLINYHESHGDKIIVFSDNIFALELYAKKMGKPYICGSTSNNERILVLENFQHNENINTIFLSKIGDTSLDLPEATCLIQISSHYGSRRQEAQRLGRILRAKRRNDEGFNAYFYSLVSKDTTEMAYSAKRQAFLVDQGYAFKTITHLKGLNDDPKLHYRDARERNELLAEVILNSEEHSKIEEVKGNNWSSLSAGGPSAGRKKSAMTGVRRTAGSLAEASGGGIMAPIYAERDRSRKKKENDSAFFGKEVRRQQNAIKKRRDADAEAAREAARKDTNRRY</sequence>